<keyword evidence="3" id="KW-0804">Transcription</keyword>
<keyword evidence="7" id="KW-1185">Reference proteome</keyword>
<sequence>MLNIKKRQIIKAATQVFAEKGYHDTKIDEIAREADVAKGSVYLYFQSKEDLFIEMMKDGVKRYKDVKISVLEQDLPLYQKLKKMLIEEIEFLWDNQQVARFLLTSDIVTQDTLYNWLLKVRNTFIEKLTSEFDKAIETGDVIAGDSSLYTRIFRGVEHQVIGYYIIIDGKKPNEEMIDKALAALTKGIFKENN</sequence>
<dbReference type="HOGENOM" id="CLU_069356_12_2_9"/>
<dbReference type="GO" id="GO:0003677">
    <property type="term" value="F:DNA binding"/>
    <property type="evidence" value="ECO:0007669"/>
    <property type="project" value="UniProtKB-UniRule"/>
</dbReference>
<keyword evidence="1" id="KW-0805">Transcription regulation</keyword>
<evidence type="ECO:0000256" key="1">
    <source>
        <dbReference type="ARBA" id="ARBA00023015"/>
    </source>
</evidence>
<name>B2A6H4_NATTJ</name>
<reference evidence="6 7" key="1">
    <citation type="submission" date="2008-04" db="EMBL/GenBank/DDBJ databases">
        <title>Complete sequence of chromosome of Natranaerobius thermophilus JW/NM-WN-LF.</title>
        <authorList>
            <consortium name="US DOE Joint Genome Institute"/>
            <person name="Copeland A."/>
            <person name="Lucas S."/>
            <person name="Lapidus A."/>
            <person name="Glavina del Rio T."/>
            <person name="Dalin E."/>
            <person name="Tice H."/>
            <person name="Bruce D."/>
            <person name="Goodwin L."/>
            <person name="Pitluck S."/>
            <person name="Chertkov O."/>
            <person name="Brettin T."/>
            <person name="Detter J.C."/>
            <person name="Han C."/>
            <person name="Kuske C.R."/>
            <person name="Schmutz J."/>
            <person name="Larimer F."/>
            <person name="Land M."/>
            <person name="Hauser L."/>
            <person name="Kyrpides N."/>
            <person name="Lykidis A."/>
            <person name="Mesbah N.M."/>
            <person name="Wiegel J."/>
        </authorList>
    </citation>
    <scope>NUCLEOTIDE SEQUENCE [LARGE SCALE GENOMIC DNA]</scope>
    <source>
        <strain evidence="7">ATCC BAA-1301 / DSM 18059 / JW/NM-WN-LF</strain>
    </source>
</reference>
<dbReference type="Proteomes" id="UP000001683">
    <property type="component" value="Chromosome"/>
</dbReference>
<dbReference type="STRING" id="457570.Nther_1936"/>
<dbReference type="InterPro" id="IPR050624">
    <property type="entry name" value="HTH-type_Tx_Regulator"/>
</dbReference>
<evidence type="ECO:0000256" key="4">
    <source>
        <dbReference type="PROSITE-ProRule" id="PRU00335"/>
    </source>
</evidence>
<dbReference type="FunFam" id="1.10.10.60:FF:000141">
    <property type="entry name" value="TetR family transcriptional regulator"/>
    <property type="match status" value="1"/>
</dbReference>
<dbReference type="SUPFAM" id="SSF48498">
    <property type="entry name" value="Tetracyclin repressor-like, C-terminal domain"/>
    <property type="match status" value="1"/>
</dbReference>
<dbReference type="InParanoid" id="B2A6H4"/>
<dbReference type="AlphaFoldDB" id="B2A6H4"/>
<dbReference type="PROSITE" id="PS50977">
    <property type="entry name" value="HTH_TETR_2"/>
    <property type="match status" value="1"/>
</dbReference>
<dbReference type="InterPro" id="IPR001647">
    <property type="entry name" value="HTH_TetR"/>
</dbReference>
<evidence type="ECO:0000313" key="7">
    <source>
        <dbReference type="Proteomes" id="UP000001683"/>
    </source>
</evidence>
<dbReference type="PRINTS" id="PR00455">
    <property type="entry name" value="HTHTETR"/>
</dbReference>
<gene>
    <name evidence="6" type="ordered locus">Nther_1936</name>
</gene>
<evidence type="ECO:0000313" key="6">
    <source>
        <dbReference type="EMBL" id="ACB85507.1"/>
    </source>
</evidence>
<dbReference type="OrthoDB" id="13453at2"/>
<keyword evidence="2 4" id="KW-0238">DNA-binding</keyword>
<evidence type="ECO:0000256" key="2">
    <source>
        <dbReference type="ARBA" id="ARBA00023125"/>
    </source>
</evidence>
<dbReference type="InterPro" id="IPR036271">
    <property type="entry name" value="Tet_transcr_reg_TetR-rel_C_sf"/>
</dbReference>
<feature type="DNA-binding region" description="H-T-H motif" evidence="4">
    <location>
        <begin position="26"/>
        <end position="45"/>
    </location>
</feature>
<protein>
    <submittedName>
        <fullName evidence="6">Transcriptional regulator, TetR family</fullName>
    </submittedName>
</protein>
<proteinExistence type="predicted"/>
<dbReference type="PANTHER" id="PTHR43479">
    <property type="entry name" value="ACREF/ENVCD OPERON REPRESSOR-RELATED"/>
    <property type="match status" value="1"/>
</dbReference>
<evidence type="ECO:0000259" key="5">
    <source>
        <dbReference type="PROSITE" id="PS50977"/>
    </source>
</evidence>
<accession>B2A6H4</accession>
<dbReference type="Pfam" id="PF00440">
    <property type="entry name" value="TetR_N"/>
    <property type="match status" value="1"/>
</dbReference>
<feature type="domain" description="HTH tetR-type" evidence="5">
    <location>
        <begin position="3"/>
        <end position="63"/>
    </location>
</feature>
<dbReference type="Gene3D" id="1.10.357.10">
    <property type="entry name" value="Tetracycline Repressor, domain 2"/>
    <property type="match status" value="1"/>
</dbReference>
<dbReference type="EMBL" id="CP001034">
    <property type="protein sequence ID" value="ACB85507.1"/>
    <property type="molecule type" value="Genomic_DNA"/>
</dbReference>
<dbReference type="InterPro" id="IPR009057">
    <property type="entry name" value="Homeodomain-like_sf"/>
</dbReference>
<evidence type="ECO:0000256" key="3">
    <source>
        <dbReference type="ARBA" id="ARBA00023163"/>
    </source>
</evidence>
<dbReference type="RefSeq" id="WP_012448367.1">
    <property type="nucleotide sequence ID" value="NC_010718.1"/>
</dbReference>
<dbReference type="FunCoup" id="B2A6H4">
    <property type="interactions" value="116"/>
</dbReference>
<dbReference type="GO" id="GO:0045892">
    <property type="term" value="P:negative regulation of DNA-templated transcription"/>
    <property type="evidence" value="ECO:0007669"/>
    <property type="project" value="UniProtKB-ARBA"/>
</dbReference>
<organism evidence="6 7">
    <name type="scientific">Natranaerobius thermophilus (strain ATCC BAA-1301 / DSM 18059 / JW/NM-WN-LF)</name>
    <dbReference type="NCBI Taxonomy" id="457570"/>
    <lineage>
        <taxon>Bacteria</taxon>
        <taxon>Bacillati</taxon>
        <taxon>Bacillota</taxon>
        <taxon>Clostridia</taxon>
        <taxon>Natranaerobiales</taxon>
        <taxon>Natranaerobiaceae</taxon>
        <taxon>Natranaerobius</taxon>
    </lineage>
</organism>
<dbReference type="KEGG" id="nth:Nther_1936"/>
<reference evidence="6 7" key="2">
    <citation type="journal article" date="2011" name="J. Bacteriol.">
        <title>Complete genome sequence of the anaerobic, halophilic alkalithermophile Natranaerobius thermophilus JW/NM-WN-LF.</title>
        <authorList>
            <person name="Zhao B."/>
            <person name="Mesbah N.M."/>
            <person name="Dalin E."/>
            <person name="Goodwin L."/>
            <person name="Nolan M."/>
            <person name="Pitluck S."/>
            <person name="Chertkov O."/>
            <person name="Brettin T.S."/>
            <person name="Han J."/>
            <person name="Larimer F.W."/>
            <person name="Land M.L."/>
            <person name="Hauser L."/>
            <person name="Kyrpides N."/>
            <person name="Wiegel J."/>
        </authorList>
    </citation>
    <scope>NUCLEOTIDE SEQUENCE [LARGE SCALE GENOMIC DNA]</scope>
    <source>
        <strain evidence="7">ATCC BAA-1301 / DSM 18059 / JW/NM-WN-LF</strain>
    </source>
</reference>
<dbReference type="PANTHER" id="PTHR43479:SF11">
    <property type="entry name" value="ACREF_ENVCD OPERON REPRESSOR-RELATED"/>
    <property type="match status" value="1"/>
</dbReference>
<dbReference type="eggNOG" id="COG1309">
    <property type="taxonomic scope" value="Bacteria"/>
</dbReference>
<dbReference type="SUPFAM" id="SSF46689">
    <property type="entry name" value="Homeodomain-like"/>
    <property type="match status" value="1"/>
</dbReference>